<dbReference type="GO" id="GO:0031419">
    <property type="term" value="F:cobalamin binding"/>
    <property type="evidence" value="ECO:0007669"/>
    <property type="project" value="InterPro"/>
</dbReference>
<dbReference type="GO" id="GO:0050667">
    <property type="term" value="P:homocysteine metabolic process"/>
    <property type="evidence" value="ECO:0007669"/>
    <property type="project" value="TreeGrafter"/>
</dbReference>
<dbReference type="EMBL" id="FNOU01000008">
    <property type="protein sequence ID" value="SDX83656.1"/>
    <property type="molecule type" value="Genomic_DNA"/>
</dbReference>
<protein>
    <submittedName>
        <fullName evidence="4">Methanogenic corrinoid protein MtbC1</fullName>
    </submittedName>
</protein>
<name>A0A1H3EXZ7_EUBBA</name>
<dbReference type="InterPro" id="IPR050554">
    <property type="entry name" value="Met_Synthase/Corrinoid"/>
</dbReference>
<dbReference type="OrthoDB" id="1805264at2"/>
<keyword evidence="1" id="KW-0479">Metal-binding</keyword>
<dbReference type="InterPro" id="IPR003759">
    <property type="entry name" value="Cbl-bd_cap"/>
</dbReference>
<dbReference type="PROSITE" id="PS51332">
    <property type="entry name" value="B12_BINDING"/>
    <property type="match status" value="1"/>
</dbReference>
<dbReference type="GO" id="GO:0008705">
    <property type="term" value="F:methionine synthase activity"/>
    <property type="evidence" value="ECO:0007669"/>
    <property type="project" value="TreeGrafter"/>
</dbReference>
<accession>A0A1H3EXZ7</accession>
<evidence type="ECO:0000313" key="4">
    <source>
        <dbReference type="EMBL" id="SDX83656.1"/>
    </source>
</evidence>
<dbReference type="PANTHER" id="PTHR45833">
    <property type="entry name" value="METHIONINE SYNTHASE"/>
    <property type="match status" value="1"/>
</dbReference>
<dbReference type="Proteomes" id="UP000199652">
    <property type="component" value="Unassembled WGS sequence"/>
</dbReference>
<dbReference type="SMART" id="SM01018">
    <property type="entry name" value="B12-binding_2"/>
    <property type="match status" value="1"/>
</dbReference>
<dbReference type="RefSeq" id="WP_090244727.1">
    <property type="nucleotide sequence ID" value="NZ_FNOU01000008.1"/>
</dbReference>
<dbReference type="Pfam" id="PF02310">
    <property type="entry name" value="B12-binding"/>
    <property type="match status" value="1"/>
</dbReference>
<dbReference type="InterPro" id="IPR006158">
    <property type="entry name" value="Cobalamin-bd"/>
</dbReference>
<dbReference type="PANTHER" id="PTHR45833:SF1">
    <property type="entry name" value="METHIONINE SYNTHASE"/>
    <property type="match status" value="1"/>
</dbReference>
<evidence type="ECO:0000313" key="5">
    <source>
        <dbReference type="Proteomes" id="UP000199652"/>
    </source>
</evidence>
<dbReference type="AlphaFoldDB" id="A0A1H3EXZ7"/>
<keyword evidence="5" id="KW-1185">Reference proteome</keyword>
<dbReference type="GO" id="GO:0005829">
    <property type="term" value="C:cytosol"/>
    <property type="evidence" value="ECO:0007669"/>
    <property type="project" value="TreeGrafter"/>
</dbReference>
<dbReference type="GO" id="GO:0046653">
    <property type="term" value="P:tetrahydrofolate metabolic process"/>
    <property type="evidence" value="ECO:0007669"/>
    <property type="project" value="TreeGrafter"/>
</dbReference>
<sequence length="214" mass="23360">MLEMLINAIEELDEEKVLKIVKRCVAAGTAPKDIWMALNKGLEKVGMRYETGEYSIADLMVVGIIFENVLEYTNMCDIYDDIETEAFGKTMLLGTVEGDLHDIGKSIFKGAMQAGGFIVKDLGVDVKAQDFVDAAVRYQCEIIGLSAVLTDCIISIKEVIDAFKAAGIRDQVKIIIGGCVANKTVSDFVGADAYTKSAIKGVEICQGWLKDEQE</sequence>
<keyword evidence="2" id="KW-0170">Cobalt</keyword>
<dbReference type="Pfam" id="PF02607">
    <property type="entry name" value="B12-binding_2"/>
    <property type="match status" value="1"/>
</dbReference>
<reference evidence="5" key="1">
    <citation type="submission" date="2016-10" db="EMBL/GenBank/DDBJ databases">
        <authorList>
            <person name="Varghese N."/>
            <person name="Submissions S."/>
        </authorList>
    </citation>
    <scope>NUCLEOTIDE SEQUENCE [LARGE SCALE GENOMIC DNA]</scope>
    <source>
        <strain evidence="5">VPI 5359</strain>
    </source>
</reference>
<dbReference type="InterPro" id="IPR036724">
    <property type="entry name" value="Cobalamin-bd_sf"/>
</dbReference>
<evidence type="ECO:0000256" key="1">
    <source>
        <dbReference type="ARBA" id="ARBA00022723"/>
    </source>
</evidence>
<dbReference type="SUPFAM" id="SSF52242">
    <property type="entry name" value="Cobalamin (vitamin B12)-binding domain"/>
    <property type="match status" value="1"/>
</dbReference>
<dbReference type="STRING" id="1528.SAMN04488579_10896"/>
<dbReference type="GO" id="GO:0046872">
    <property type="term" value="F:metal ion binding"/>
    <property type="evidence" value="ECO:0007669"/>
    <property type="project" value="UniProtKB-KW"/>
</dbReference>
<gene>
    <name evidence="4" type="ORF">SAMN04488579_10896</name>
</gene>
<evidence type="ECO:0000259" key="3">
    <source>
        <dbReference type="PROSITE" id="PS51332"/>
    </source>
</evidence>
<proteinExistence type="predicted"/>
<dbReference type="Gene3D" id="1.10.1240.10">
    <property type="entry name" value="Methionine synthase domain"/>
    <property type="match status" value="1"/>
</dbReference>
<dbReference type="InterPro" id="IPR036594">
    <property type="entry name" value="Meth_synthase_dom"/>
</dbReference>
<feature type="domain" description="B12-binding" evidence="3">
    <location>
        <begin position="88"/>
        <end position="214"/>
    </location>
</feature>
<dbReference type="SUPFAM" id="SSF47644">
    <property type="entry name" value="Methionine synthase domain"/>
    <property type="match status" value="1"/>
</dbReference>
<organism evidence="4 5">
    <name type="scientific">Eubacterium barkeri</name>
    <name type="common">Clostridium barkeri</name>
    <dbReference type="NCBI Taxonomy" id="1528"/>
    <lineage>
        <taxon>Bacteria</taxon>
        <taxon>Bacillati</taxon>
        <taxon>Bacillota</taxon>
        <taxon>Clostridia</taxon>
        <taxon>Eubacteriales</taxon>
        <taxon>Eubacteriaceae</taxon>
        <taxon>Eubacterium</taxon>
    </lineage>
</organism>
<evidence type="ECO:0000256" key="2">
    <source>
        <dbReference type="ARBA" id="ARBA00023285"/>
    </source>
</evidence>
<dbReference type="Gene3D" id="3.40.50.280">
    <property type="entry name" value="Cobalamin-binding domain"/>
    <property type="match status" value="1"/>
</dbReference>